<proteinExistence type="predicted"/>
<organism evidence="1 2">
    <name type="scientific">Lachnobacterium bovis DSM 14045</name>
    <dbReference type="NCBI Taxonomy" id="1122142"/>
    <lineage>
        <taxon>Bacteria</taxon>
        <taxon>Bacillati</taxon>
        <taxon>Bacillota</taxon>
        <taxon>Clostridia</taxon>
        <taxon>Lachnospirales</taxon>
        <taxon>Lachnospiraceae</taxon>
        <taxon>Lachnobacterium</taxon>
    </lineage>
</organism>
<dbReference type="Proteomes" id="UP000183918">
    <property type="component" value="Unassembled WGS sequence"/>
</dbReference>
<protein>
    <submittedName>
        <fullName evidence="1">Uncharacterized protein</fullName>
    </submittedName>
</protein>
<gene>
    <name evidence="1" type="ORF">SAMN02910414_02302</name>
</gene>
<accession>A0A1H3MH34</accession>
<keyword evidence="2" id="KW-1185">Reference proteome</keyword>
<dbReference type="RefSeq" id="WP_278320476.1">
    <property type="nucleotide sequence ID" value="NZ_FNPG01000034.1"/>
</dbReference>
<evidence type="ECO:0000313" key="2">
    <source>
        <dbReference type="Proteomes" id="UP000183918"/>
    </source>
</evidence>
<reference evidence="1 2" key="1">
    <citation type="submission" date="2016-10" db="EMBL/GenBank/DDBJ databases">
        <authorList>
            <person name="de Groot N.N."/>
        </authorList>
    </citation>
    <scope>NUCLEOTIDE SEQUENCE [LARGE SCALE GENOMIC DNA]</scope>
    <source>
        <strain evidence="1 2">DSM 14045</strain>
    </source>
</reference>
<dbReference type="STRING" id="1122142.SAMN02910414_02302"/>
<dbReference type="EMBL" id="FNPG01000034">
    <property type="protein sequence ID" value="SDY75654.1"/>
    <property type="molecule type" value="Genomic_DNA"/>
</dbReference>
<evidence type="ECO:0000313" key="1">
    <source>
        <dbReference type="EMBL" id="SDY75654.1"/>
    </source>
</evidence>
<sequence length="43" mass="5082">MVKDALRVQGIFLKIQLAVTNRVWYYEITDIVERWEKASDGII</sequence>
<name>A0A1H3MH34_9FIRM</name>
<dbReference type="AlphaFoldDB" id="A0A1H3MH34"/>